<evidence type="ECO:0000256" key="1">
    <source>
        <dbReference type="SAM" id="MobiDB-lite"/>
    </source>
</evidence>
<name>A0A9P5TJ46_GYMJU</name>
<feature type="compositionally biased region" description="Polar residues" evidence="1">
    <location>
        <begin position="84"/>
        <end position="109"/>
    </location>
</feature>
<reference evidence="2" key="1">
    <citation type="submission" date="2020-11" db="EMBL/GenBank/DDBJ databases">
        <authorList>
            <consortium name="DOE Joint Genome Institute"/>
            <person name="Ahrendt S."/>
            <person name="Riley R."/>
            <person name="Andreopoulos W."/>
            <person name="LaButti K."/>
            <person name="Pangilinan J."/>
            <person name="Ruiz-duenas F.J."/>
            <person name="Barrasa J.M."/>
            <person name="Sanchez-Garcia M."/>
            <person name="Camarero S."/>
            <person name="Miyauchi S."/>
            <person name="Serrano A."/>
            <person name="Linde D."/>
            <person name="Babiker R."/>
            <person name="Drula E."/>
            <person name="Ayuso-Fernandez I."/>
            <person name="Pacheco R."/>
            <person name="Padilla G."/>
            <person name="Ferreira P."/>
            <person name="Barriuso J."/>
            <person name="Kellner H."/>
            <person name="Castanera R."/>
            <person name="Alfaro M."/>
            <person name="Ramirez L."/>
            <person name="Pisabarro A.G."/>
            <person name="Kuo A."/>
            <person name="Tritt A."/>
            <person name="Lipzen A."/>
            <person name="He G."/>
            <person name="Yan M."/>
            <person name="Ng V."/>
            <person name="Cullen D."/>
            <person name="Martin F."/>
            <person name="Rosso M.-N."/>
            <person name="Henrissat B."/>
            <person name="Hibbett D."/>
            <person name="Martinez A.T."/>
            <person name="Grigoriev I.V."/>
        </authorList>
    </citation>
    <scope>NUCLEOTIDE SEQUENCE</scope>
    <source>
        <strain evidence="2">AH 44721</strain>
    </source>
</reference>
<accession>A0A9P5TJ46</accession>
<sequence length="176" mass="19567">MAHLIQQVKEVIGDYRIKPWAKKGRQVTKSKALTFAPFWGESKHTSCKHTAVKHAVGVCQVLEQPEASNRGYLQVGLFLRNSHISRSPTAPSQSEDAESSGQTLQITSNAEEDRPTANVLVCGNGLISDRRPSVSRDGGGVPHMLYAEIEEIKYAEQELSLQQALSNERDKREERI</sequence>
<evidence type="ECO:0000313" key="2">
    <source>
        <dbReference type="EMBL" id="KAF8887008.1"/>
    </source>
</evidence>
<dbReference type="Proteomes" id="UP000724874">
    <property type="component" value="Unassembled WGS sequence"/>
</dbReference>
<feature type="region of interest" description="Disordered" evidence="1">
    <location>
        <begin position="84"/>
        <end position="112"/>
    </location>
</feature>
<gene>
    <name evidence="2" type="ORF">CPB84DRAFT_1749802</name>
</gene>
<dbReference type="EMBL" id="JADNYJ010000092">
    <property type="protein sequence ID" value="KAF8887008.1"/>
    <property type="molecule type" value="Genomic_DNA"/>
</dbReference>
<comment type="caution">
    <text evidence="2">The sequence shown here is derived from an EMBL/GenBank/DDBJ whole genome shotgun (WGS) entry which is preliminary data.</text>
</comment>
<proteinExistence type="predicted"/>
<dbReference type="AlphaFoldDB" id="A0A9P5TJ46"/>
<evidence type="ECO:0000313" key="3">
    <source>
        <dbReference type="Proteomes" id="UP000724874"/>
    </source>
</evidence>
<keyword evidence="3" id="KW-1185">Reference proteome</keyword>
<protein>
    <submittedName>
        <fullName evidence="2">Uncharacterized protein</fullName>
    </submittedName>
</protein>
<organism evidence="2 3">
    <name type="scientific">Gymnopilus junonius</name>
    <name type="common">Spectacular rustgill mushroom</name>
    <name type="synonym">Gymnopilus spectabilis subsp. junonius</name>
    <dbReference type="NCBI Taxonomy" id="109634"/>
    <lineage>
        <taxon>Eukaryota</taxon>
        <taxon>Fungi</taxon>
        <taxon>Dikarya</taxon>
        <taxon>Basidiomycota</taxon>
        <taxon>Agaricomycotina</taxon>
        <taxon>Agaricomycetes</taxon>
        <taxon>Agaricomycetidae</taxon>
        <taxon>Agaricales</taxon>
        <taxon>Agaricineae</taxon>
        <taxon>Hymenogastraceae</taxon>
        <taxon>Gymnopilus</taxon>
    </lineage>
</organism>